<keyword evidence="3 6" id="KW-0812">Transmembrane</keyword>
<dbReference type="AlphaFoldDB" id="A0A0R0CPB7"/>
<dbReference type="PATRIC" id="fig|405446.3.peg.3897"/>
<dbReference type="GO" id="GO:0005524">
    <property type="term" value="F:ATP binding"/>
    <property type="evidence" value="ECO:0007669"/>
    <property type="project" value="UniProtKB-KW"/>
</dbReference>
<protein>
    <submittedName>
        <fullName evidence="9">ABC transporter ATP-binding protein</fullName>
    </submittedName>
</protein>
<evidence type="ECO:0000256" key="3">
    <source>
        <dbReference type="ARBA" id="ARBA00022692"/>
    </source>
</evidence>
<evidence type="ECO:0000256" key="2">
    <source>
        <dbReference type="ARBA" id="ARBA00022475"/>
    </source>
</evidence>
<sequence length="443" mass="48820">MSLFAYHLRQGLRSLRRTPVLTALMVLSIAMGIGASMTTLTVKHLLSGDPLPGRSAQIYYPQVDASPRGERASREPLDMLDYTSATDLWRDGPADRKALVVDSPVKLSAPASQGPAMMTTMLSTTADFFPMFQVPMAYGAGWSAEDDQRRARVAVISSELNQRLFGGKDSTGQMLRIRDSEVRIIGVLKPWRPSPLFYTVAGGRFAQGDTADYYRPVEEVMVPFFTGLQINAGNFQQFTCNTLPEQPGHLENTDCVWLQLWVQLDSPAKVAAYQQHLQAYVQQQQQLGRISQPELARLRSLMEWMDYNGVVPRDVKLQAWVAIAFLVICLFNTVGLLLAKFLRRTGEIGVLRALGATRAMVFQQCLIEAALIGVGGAVLGLLFTLVGLWSIRQQPLAYADMVQLDMTMLLLTFATAVATTVIAGLLPALRAARIDPALQIKAL</sequence>
<evidence type="ECO:0000256" key="1">
    <source>
        <dbReference type="ARBA" id="ARBA00004651"/>
    </source>
</evidence>
<keyword evidence="9" id="KW-0067">ATP-binding</keyword>
<feature type="domain" description="ABC3 transporter permease C-terminal" evidence="7">
    <location>
        <begin position="321"/>
        <end position="436"/>
    </location>
</feature>
<feature type="transmembrane region" description="Helical" evidence="6">
    <location>
        <begin position="360"/>
        <end position="389"/>
    </location>
</feature>
<keyword evidence="5 6" id="KW-0472">Membrane</keyword>
<dbReference type="InterPro" id="IPR003838">
    <property type="entry name" value="ABC3_permease_C"/>
</dbReference>
<keyword evidence="4 6" id="KW-1133">Transmembrane helix</keyword>
<dbReference type="GO" id="GO:0005886">
    <property type="term" value="C:plasma membrane"/>
    <property type="evidence" value="ECO:0007669"/>
    <property type="project" value="UniProtKB-SubCell"/>
</dbReference>
<dbReference type="GO" id="GO:0022857">
    <property type="term" value="F:transmembrane transporter activity"/>
    <property type="evidence" value="ECO:0007669"/>
    <property type="project" value="TreeGrafter"/>
</dbReference>
<organism evidence="9 10">
    <name type="scientific">Stenotrophomonas terrae</name>
    <dbReference type="NCBI Taxonomy" id="405446"/>
    <lineage>
        <taxon>Bacteria</taxon>
        <taxon>Pseudomonadati</taxon>
        <taxon>Pseudomonadota</taxon>
        <taxon>Gammaproteobacteria</taxon>
        <taxon>Lysobacterales</taxon>
        <taxon>Lysobacteraceae</taxon>
        <taxon>Stenotrophomonas</taxon>
    </lineage>
</organism>
<comment type="subcellular location">
    <subcellularLocation>
        <location evidence="1">Cell membrane</location>
        <topology evidence="1">Multi-pass membrane protein</topology>
    </subcellularLocation>
</comment>
<evidence type="ECO:0000313" key="9">
    <source>
        <dbReference type="EMBL" id="KRG71371.1"/>
    </source>
</evidence>
<feature type="transmembrane region" description="Helical" evidence="6">
    <location>
        <begin position="317"/>
        <end position="339"/>
    </location>
</feature>
<evidence type="ECO:0000313" key="10">
    <source>
        <dbReference type="Proteomes" id="UP000051863"/>
    </source>
</evidence>
<feature type="transmembrane region" description="Helical" evidence="6">
    <location>
        <begin position="409"/>
        <end position="429"/>
    </location>
</feature>
<dbReference type="Pfam" id="PF02687">
    <property type="entry name" value="FtsX"/>
    <property type="match status" value="1"/>
</dbReference>
<evidence type="ECO:0000256" key="4">
    <source>
        <dbReference type="ARBA" id="ARBA00022989"/>
    </source>
</evidence>
<feature type="domain" description="MacB-like periplasmic core" evidence="8">
    <location>
        <begin position="22"/>
        <end position="279"/>
    </location>
</feature>
<dbReference type="InterPro" id="IPR050250">
    <property type="entry name" value="Macrolide_Exporter_MacB"/>
</dbReference>
<keyword evidence="2" id="KW-1003">Cell membrane</keyword>
<evidence type="ECO:0000256" key="6">
    <source>
        <dbReference type="SAM" id="Phobius"/>
    </source>
</evidence>
<dbReference type="PANTHER" id="PTHR30572">
    <property type="entry name" value="MEMBRANE COMPONENT OF TRANSPORTER-RELATED"/>
    <property type="match status" value="1"/>
</dbReference>
<evidence type="ECO:0000259" key="8">
    <source>
        <dbReference type="Pfam" id="PF12704"/>
    </source>
</evidence>
<comment type="caution">
    <text evidence="9">The sequence shown here is derived from an EMBL/GenBank/DDBJ whole genome shotgun (WGS) entry which is preliminary data.</text>
</comment>
<dbReference type="InterPro" id="IPR025857">
    <property type="entry name" value="MacB_PCD"/>
</dbReference>
<evidence type="ECO:0000256" key="5">
    <source>
        <dbReference type="ARBA" id="ARBA00023136"/>
    </source>
</evidence>
<dbReference type="Proteomes" id="UP000051863">
    <property type="component" value="Unassembled WGS sequence"/>
</dbReference>
<dbReference type="Pfam" id="PF12704">
    <property type="entry name" value="MacB_PCD"/>
    <property type="match status" value="1"/>
</dbReference>
<gene>
    <name evidence="9" type="ORF">ABB27_03755</name>
</gene>
<keyword evidence="10" id="KW-1185">Reference proteome</keyword>
<name>A0A0R0CPB7_9GAMM</name>
<proteinExistence type="predicted"/>
<reference evidence="9 10" key="1">
    <citation type="submission" date="2015-05" db="EMBL/GenBank/DDBJ databases">
        <title>Genome sequencing and analysis of members of genus Stenotrophomonas.</title>
        <authorList>
            <person name="Patil P.P."/>
            <person name="Midha S."/>
            <person name="Patil P.B."/>
        </authorList>
    </citation>
    <scope>NUCLEOTIDE SEQUENCE [LARGE SCALE GENOMIC DNA]</scope>
    <source>
        <strain evidence="9 10">DSM 18941</strain>
    </source>
</reference>
<keyword evidence="9" id="KW-0547">Nucleotide-binding</keyword>
<dbReference type="EMBL" id="LDJJ01000009">
    <property type="protein sequence ID" value="KRG71371.1"/>
    <property type="molecule type" value="Genomic_DNA"/>
</dbReference>
<dbReference type="PANTHER" id="PTHR30572:SF18">
    <property type="entry name" value="ABC-TYPE MACROLIDE FAMILY EXPORT SYSTEM PERMEASE COMPONENT 2"/>
    <property type="match status" value="1"/>
</dbReference>
<accession>A0A0R0CPB7</accession>
<evidence type="ECO:0000259" key="7">
    <source>
        <dbReference type="Pfam" id="PF02687"/>
    </source>
</evidence>
<feature type="transmembrane region" description="Helical" evidence="6">
    <location>
        <begin position="20"/>
        <end position="42"/>
    </location>
</feature>